<keyword evidence="3" id="KW-1185">Reference proteome</keyword>
<reference evidence="2 3" key="1">
    <citation type="submission" date="2016-10" db="EMBL/GenBank/DDBJ databases">
        <authorList>
            <person name="de Groot N.N."/>
        </authorList>
    </citation>
    <scope>NUCLEOTIDE SEQUENCE [LARGE SCALE GENOMIC DNA]</scope>
    <source>
        <strain evidence="2 3">DSM 17794</strain>
    </source>
</reference>
<dbReference type="PANTHER" id="PTHR31270:SF1">
    <property type="entry name" value="GLUTAMINYL-PEPTIDE CYCLOTRANSFERASE"/>
    <property type="match status" value="1"/>
</dbReference>
<dbReference type="EMBL" id="FOVL01000034">
    <property type="protein sequence ID" value="SFN97478.1"/>
    <property type="molecule type" value="Genomic_DNA"/>
</dbReference>
<proteinExistence type="predicted"/>
<gene>
    <name evidence="2" type="ORF">SAMN05660413_03297</name>
</gene>
<protein>
    <submittedName>
        <fullName evidence="2">Glutaminyl-peptide cyclotransferase</fullName>
    </submittedName>
</protein>
<evidence type="ECO:0000256" key="1">
    <source>
        <dbReference type="SAM" id="SignalP"/>
    </source>
</evidence>
<dbReference type="STRING" id="287099.SAMN05660413_03297"/>
<keyword evidence="2" id="KW-0808">Transferase</keyword>
<feature type="signal peptide" evidence="1">
    <location>
        <begin position="1"/>
        <end position="20"/>
    </location>
</feature>
<dbReference type="OrthoDB" id="9783700at2"/>
<feature type="chain" id="PRO_5011699452" evidence="1">
    <location>
        <begin position="21"/>
        <end position="350"/>
    </location>
</feature>
<name>A0A1I5DDY2_9FLAO</name>
<keyword evidence="1" id="KW-0732">Signal</keyword>
<dbReference type="InterPro" id="IPR011044">
    <property type="entry name" value="Quino_amine_DH_bsu"/>
</dbReference>
<dbReference type="Pfam" id="PF05096">
    <property type="entry name" value="Glu_cyclase_2"/>
    <property type="match status" value="1"/>
</dbReference>
<organism evidence="2 3">
    <name type="scientific">Salegentibacter flavus</name>
    <dbReference type="NCBI Taxonomy" id="287099"/>
    <lineage>
        <taxon>Bacteria</taxon>
        <taxon>Pseudomonadati</taxon>
        <taxon>Bacteroidota</taxon>
        <taxon>Flavobacteriia</taxon>
        <taxon>Flavobacteriales</taxon>
        <taxon>Flavobacteriaceae</taxon>
        <taxon>Salegentibacter</taxon>
    </lineage>
</organism>
<dbReference type="GO" id="GO:0016603">
    <property type="term" value="F:glutaminyl-peptide cyclotransferase activity"/>
    <property type="evidence" value="ECO:0007669"/>
    <property type="project" value="InterPro"/>
</dbReference>
<sequence length="350" mass="40033">MNKFKSLLLLLLSISIFSCGSNSAKKSSDFSLKIEKNKNEFQLGEILKLNLENKKEREIDSVLYYFQQKKLKTTTETGLSFKFEEVKLGNHIFEAVVFYEGKTDTITSDVKIYNNSAPVSYTYEIVNEFPHDQNAYTQGLEFFNDTLYESTGQYGSSSLRKTNYKTGEILQKKALSDNYFGEGLSILNGKIYQLTWNEEVGLIYDLGNFEQTGTFGYNQSKEGWGLCNDGEKFYKSDGTEKIWILDAETLAEKDFIQIATHKSIVSRMNELEWVEGKIYANTYQKDGVAIINPENGAIEGLIDFRGLREKVTQHEKLDVLNGIAWNPNSGKLYVTGKNWDKLFEVEIKEK</sequence>
<dbReference type="AlphaFoldDB" id="A0A1I5DDY2"/>
<evidence type="ECO:0000313" key="2">
    <source>
        <dbReference type="EMBL" id="SFN97478.1"/>
    </source>
</evidence>
<dbReference type="Proteomes" id="UP000199153">
    <property type="component" value="Unassembled WGS sequence"/>
</dbReference>
<dbReference type="RefSeq" id="WP_093411560.1">
    <property type="nucleotide sequence ID" value="NZ_FOVL01000034.1"/>
</dbReference>
<dbReference type="PROSITE" id="PS51257">
    <property type="entry name" value="PROKAR_LIPOPROTEIN"/>
    <property type="match status" value="1"/>
</dbReference>
<evidence type="ECO:0000313" key="3">
    <source>
        <dbReference type="Proteomes" id="UP000199153"/>
    </source>
</evidence>
<accession>A0A1I5DDY2</accession>
<dbReference type="PANTHER" id="PTHR31270">
    <property type="entry name" value="GLUTAMINYL-PEPTIDE CYCLOTRANSFERASE"/>
    <property type="match status" value="1"/>
</dbReference>
<dbReference type="SUPFAM" id="SSF50969">
    <property type="entry name" value="YVTN repeat-like/Quinoprotein amine dehydrogenase"/>
    <property type="match status" value="1"/>
</dbReference>
<dbReference type="InterPro" id="IPR007788">
    <property type="entry name" value="QCT"/>
</dbReference>